<dbReference type="PANTHER" id="PTHR43399:SF4">
    <property type="entry name" value="CELL WALL-ASSOCIATED PROTEASE"/>
    <property type="match status" value="1"/>
</dbReference>
<protein>
    <submittedName>
        <fullName evidence="7">Serine protease AprX</fullName>
        <ecNumber evidence="7">3.4.21.-</ecNumber>
    </submittedName>
</protein>
<dbReference type="PROSITE" id="PS00136">
    <property type="entry name" value="SUBTILASE_ASP"/>
    <property type="match status" value="1"/>
</dbReference>
<keyword evidence="3 5" id="KW-0378">Hydrolase</keyword>
<feature type="active site" description="Charge relay system" evidence="5">
    <location>
        <position position="176"/>
    </location>
</feature>
<dbReference type="Pfam" id="PF00082">
    <property type="entry name" value="Peptidase_S8"/>
    <property type="match status" value="2"/>
</dbReference>
<keyword evidence="2 5" id="KW-0645">Protease</keyword>
<evidence type="ECO:0000256" key="1">
    <source>
        <dbReference type="ARBA" id="ARBA00011073"/>
    </source>
</evidence>
<dbReference type="InterPro" id="IPR023827">
    <property type="entry name" value="Peptidase_S8_Asp-AS"/>
</dbReference>
<dbReference type="AlphaFoldDB" id="A0A6N2W3X2"/>
<dbReference type="InterPro" id="IPR034045">
    <property type="entry name" value="Pep_S8_CspA-like"/>
</dbReference>
<dbReference type="PIRSF" id="PIRSF037894">
    <property type="entry name" value="Subtilisin_rel_CspABC"/>
    <property type="match status" value="1"/>
</dbReference>
<dbReference type="Gene3D" id="3.40.50.200">
    <property type="entry name" value="Peptidase S8/S53 domain"/>
    <property type="match status" value="1"/>
</dbReference>
<evidence type="ECO:0000256" key="2">
    <source>
        <dbReference type="ARBA" id="ARBA00022670"/>
    </source>
</evidence>
<dbReference type="SUPFAM" id="SSF52743">
    <property type="entry name" value="Subtilisin-like"/>
    <property type="match status" value="1"/>
</dbReference>
<feature type="domain" description="Peptidase S8/S53" evidence="6">
    <location>
        <begin position="99"/>
        <end position="306"/>
    </location>
</feature>
<feature type="domain" description="Peptidase S8/S53" evidence="6">
    <location>
        <begin position="431"/>
        <end position="554"/>
    </location>
</feature>
<evidence type="ECO:0000313" key="7">
    <source>
        <dbReference type="EMBL" id="VYT36733.1"/>
    </source>
</evidence>
<dbReference type="EMBL" id="CACRTG010000043">
    <property type="protein sequence ID" value="VYT36733.1"/>
    <property type="molecule type" value="Genomic_DNA"/>
</dbReference>
<evidence type="ECO:0000256" key="4">
    <source>
        <dbReference type="ARBA" id="ARBA00022825"/>
    </source>
</evidence>
<proteinExistence type="inferred from homology"/>
<dbReference type="PANTHER" id="PTHR43399">
    <property type="entry name" value="SUBTILISIN-RELATED"/>
    <property type="match status" value="1"/>
</dbReference>
<dbReference type="CDD" id="cd07478">
    <property type="entry name" value="Peptidases_S8_CspA-like"/>
    <property type="match status" value="1"/>
</dbReference>
<dbReference type="InterPro" id="IPR051048">
    <property type="entry name" value="Peptidase_S8/S53_subtilisin"/>
</dbReference>
<dbReference type="Gene3D" id="2.60.120.1290">
    <property type="match status" value="1"/>
</dbReference>
<evidence type="ECO:0000259" key="6">
    <source>
        <dbReference type="Pfam" id="PF00082"/>
    </source>
</evidence>
<sequence>MPQEEICRNRIISENYRDFIVNQLRGNIFDSISSEELCEQSMEYLYKTIYVDGTMADPINFEKYAYNSVPKCFTLIDTEALSQSGILQIQNYPTLGLKGNGVLVGFIDTGIDYENPVFRNIDGSTRILGIWDQSIQDGQPPQNFLYGTEYTKEMIDEALSSDNPKALVPTQDESGHGTFLASVAAGGADVENQFLGAAPESKLAIVKLKPAKKYLKEFYLITEEKECYQENDIMLGMRYLNELANRYDMPLVICIALGSNMGGHNATLPITGLLEIYANIANRAVVIGGGNEANQRHHFYGKSENVNDIKKAEIRVDSGMKGFTMELWTDIPNIVAVSIISPSGERIPRVPIRREVTEVYRFVFEGTTIFINYKLLVEKSNSELIFFRVKDPAPGIWTIFIEPVELADGVFHMWLPVTELLEGEVYFLQSNPDYTITEPGSTVSGMTVGYYNGDDNSIAIRSGRGYTRSEKIKPDFVAPGVNVTGAAMRNQFTERTGSSVAVGITAGAVALMLEWIVYQLGESGIDSIQIRNLLVLGTDRKPGETYPNREWGYGALNLYDAFDAIRRI</sequence>
<dbReference type="InterPro" id="IPR017310">
    <property type="entry name" value="Pept_S8A_subtilisin_clostridia"/>
</dbReference>
<dbReference type="GO" id="GO:0004252">
    <property type="term" value="F:serine-type endopeptidase activity"/>
    <property type="evidence" value="ECO:0007669"/>
    <property type="project" value="UniProtKB-UniRule"/>
</dbReference>
<dbReference type="EC" id="3.4.21.-" evidence="7"/>
<evidence type="ECO:0000256" key="5">
    <source>
        <dbReference type="PROSITE-ProRule" id="PRU01240"/>
    </source>
</evidence>
<dbReference type="InterPro" id="IPR000209">
    <property type="entry name" value="Peptidase_S8/S53_dom"/>
</dbReference>
<dbReference type="InterPro" id="IPR036852">
    <property type="entry name" value="Peptidase_S8/S53_dom_sf"/>
</dbReference>
<dbReference type="InterPro" id="IPR015500">
    <property type="entry name" value="Peptidase_S8_subtilisin-rel"/>
</dbReference>
<accession>A0A6N2W3X2</accession>
<organism evidence="7">
    <name type="scientific">[Clostridium] nexile</name>
    <dbReference type="NCBI Taxonomy" id="29361"/>
    <lineage>
        <taxon>Bacteria</taxon>
        <taxon>Bacillati</taxon>
        <taxon>Bacillota</taxon>
        <taxon>Clostridia</taxon>
        <taxon>Lachnospirales</taxon>
        <taxon>Lachnospiraceae</taxon>
        <taxon>Tyzzerella</taxon>
    </lineage>
</organism>
<dbReference type="PRINTS" id="PR00723">
    <property type="entry name" value="SUBTILISIN"/>
</dbReference>
<dbReference type="GO" id="GO:0006508">
    <property type="term" value="P:proteolysis"/>
    <property type="evidence" value="ECO:0007669"/>
    <property type="project" value="UniProtKB-KW"/>
</dbReference>
<feature type="active site" description="Charge relay system" evidence="5">
    <location>
        <position position="108"/>
    </location>
</feature>
<name>A0A6N2W3X2_9FIRM</name>
<dbReference type="PROSITE" id="PS51892">
    <property type="entry name" value="SUBTILASE"/>
    <property type="match status" value="1"/>
</dbReference>
<keyword evidence="4 5" id="KW-0720">Serine protease</keyword>
<comment type="similarity">
    <text evidence="1 5">Belongs to the peptidase S8 family.</text>
</comment>
<gene>
    <name evidence="7" type="primary">aprX_1</name>
    <name evidence="7" type="ORF">CNLFYP112_00620</name>
</gene>
<evidence type="ECO:0000256" key="3">
    <source>
        <dbReference type="ARBA" id="ARBA00022801"/>
    </source>
</evidence>
<reference evidence="7" key="1">
    <citation type="submission" date="2019-11" db="EMBL/GenBank/DDBJ databases">
        <authorList>
            <person name="Feng L."/>
        </authorList>
    </citation>
    <scope>NUCLEOTIDE SEQUENCE</scope>
    <source>
        <strain evidence="7">CnexileLFYP112</strain>
    </source>
</reference>
<feature type="active site" description="Charge relay system" evidence="5">
    <location>
        <position position="499"/>
    </location>
</feature>